<dbReference type="Proteomes" id="UP000583279">
    <property type="component" value="Unassembled WGS sequence"/>
</dbReference>
<dbReference type="Proteomes" id="UP000752172">
    <property type="component" value="Unassembled WGS sequence"/>
</dbReference>
<evidence type="ECO:0000256" key="2">
    <source>
        <dbReference type="SAM" id="SignalP"/>
    </source>
</evidence>
<proteinExistence type="predicted"/>
<evidence type="ECO:0000256" key="1">
    <source>
        <dbReference type="SAM" id="MobiDB-lite"/>
    </source>
</evidence>
<evidence type="ECO:0000313" key="5">
    <source>
        <dbReference type="EMBL" id="NNA74549.1"/>
    </source>
</evidence>
<feature type="region of interest" description="Disordered" evidence="1">
    <location>
        <begin position="155"/>
        <end position="190"/>
    </location>
</feature>
<evidence type="ECO:0000313" key="4">
    <source>
        <dbReference type="EMBL" id="NNA45165.1"/>
    </source>
</evidence>
<dbReference type="AlphaFoldDB" id="A0A0R3BF93"/>
<feature type="compositionally biased region" description="Pro residues" evidence="1">
    <location>
        <begin position="179"/>
        <end position="190"/>
    </location>
</feature>
<dbReference type="EMBL" id="JAAQYK010000004">
    <property type="protein sequence ID" value="NNA45165.1"/>
    <property type="molecule type" value="Genomic_DNA"/>
</dbReference>
<dbReference type="Proteomes" id="UP000535954">
    <property type="component" value="Unassembled WGS sequence"/>
</dbReference>
<sequence>MRNKALCFLCSILALGAPSSWADENTLSGVNVGELAQIQSQTILLNAKAEKAKAERSIKGEDQSATTQPSTVFFSQGNLTQPAAASAHSSDTQSDLPVVKAVFGSAKRLRATLLYSSGFEVDADASSRELPGGYRMAILSVENVTLERGGKRYPLGFSSTPPASLSNVNNSAPSITPSAPMPPGLIPGQR</sequence>
<evidence type="ECO:0000313" key="6">
    <source>
        <dbReference type="Proteomes" id="UP000535954"/>
    </source>
</evidence>
<gene>
    <name evidence="4" type="primary">pilP</name>
    <name evidence="5" type="ORF">HBO13_18060</name>
    <name evidence="4" type="ORF">HBO18_13580</name>
    <name evidence="3" type="ORF">K8W20_05990</name>
</gene>
<feature type="signal peptide" evidence="2">
    <location>
        <begin position="1"/>
        <end position="22"/>
    </location>
</feature>
<feature type="chain" id="PRO_5036297715" evidence="2">
    <location>
        <begin position="23"/>
        <end position="190"/>
    </location>
</feature>
<evidence type="ECO:0000313" key="3">
    <source>
        <dbReference type="EMBL" id="HJH18243.1"/>
    </source>
</evidence>
<dbReference type="InterPro" id="IPR022753">
    <property type="entry name" value="T4SS_pilus_biogen_PilP"/>
</dbReference>
<reference evidence="3" key="2">
    <citation type="journal article" date="2021" name="PeerJ">
        <title>Extensive microbial diversity within the chicken gut microbiome revealed by metagenomics and culture.</title>
        <authorList>
            <person name="Gilroy R."/>
            <person name="Ravi A."/>
            <person name="Getino M."/>
            <person name="Pursley I."/>
            <person name="Horton D.L."/>
            <person name="Alikhan N.F."/>
            <person name="Baker D."/>
            <person name="Gharbi K."/>
            <person name="Hall N."/>
            <person name="Watson M."/>
            <person name="Adriaenssens E.M."/>
            <person name="Foster-Nyarko E."/>
            <person name="Jarju S."/>
            <person name="Secka A."/>
            <person name="Antonio M."/>
            <person name="Oren A."/>
            <person name="Chaudhuri R.R."/>
            <person name="La Ragione R."/>
            <person name="Hildebrand F."/>
            <person name="Pallen M.J."/>
        </authorList>
    </citation>
    <scope>NUCLEOTIDE SEQUENCE</scope>
    <source>
        <strain evidence="3">ChiSjej2B20-17149</strain>
    </source>
</reference>
<dbReference type="NCBIfam" id="TIGR03021">
    <property type="entry name" value="pilP_fam"/>
    <property type="match status" value="1"/>
</dbReference>
<name>A0A0R3BF93_9PSED</name>
<dbReference type="EMBL" id="DYTS01000104">
    <property type="protein sequence ID" value="HJH18243.1"/>
    <property type="molecule type" value="Genomic_DNA"/>
</dbReference>
<evidence type="ECO:0000313" key="7">
    <source>
        <dbReference type="Proteomes" id="UP000583279"/>
    </source>
</evidence>
<comment type="caution">
    <text evidence="4">The sequence shown here is derived from an EMBL/GenBank/DDBJ whole genome shotgun (WGS) entry which is preliminary data.</text>
</comment>
<keyword evidence="2" id="KW-0732">Signal</keyword>
<feature type="compositionally biased region" description="Polar residues" evidence="1">
    <location>
        <begin position="157"/>
        <end position="177"/>
    </location>
</feature>
<organism evidence="4 7">
    <name type="scientific">Pseudomonas lactis</name>
    <dbReference type="NCBI Taxonomy" id="1615674"/>
    <lineage>
        <taxon>Bacteria</taxon>
        <taxon>Pseudomonadati</taxon>
        <taxon>Pseudomonadota</taxon>
        <taxon>Gammaproteobacteria</taxon>
        <taxon>Pseudomonadales</taxon>
        <taxon>Pseudomonadaceae</taxon>
        <taxon>Pseudomonas</taxon>
    </lineage>
</organism>
<reference evidence="6 7" key="1">
    <citation type="journal article" date="2020" name="Front. Microbiol.">
        <title>Genetic Organization of the aprX-lipA2 Operon Affects the Proteolytic Potential of Pseudomonas Species in Milk.</title>
        <authorList>
            <person name="Maier C."/>
            <person name="Huptas C."/>
            <person name="von Neubeck M."/>
            <person name="Scherer S."/>
            <person name="Wenning M."/>
            <person name="Lucking G."/>
        </authorList>
    </citation>
    <scope>NUCLEOTIDE SEQUENCE [LARGE SCALE GENOMIC DNA]</scope>
    <source>
        <strain evidence="4 7">WS 4997</strain>
        <strain evidence="5 6">WS 5405</strain>
    </source>
</reference>
<protein>
    <submittedName>
        <fullName evidence="4">Type IV pilus biogenesis protein PilP</fullName>
    </submittedName>
</protein>
<dbReference type="EMBL" id="JAAQYH010000009">
    <property type="protein sequence ID" value="NNA74549.1"/>
    <property type="molecule type" value="Genomic_DNA"/>
</dbReference>
<reference evidence="3" key="3">
    <citation type="submission" date="2021-09" db="EMBL/GenBank/DDBJ databases">
        <authorList>
            <person name="Gilroy R."/>
        </authorList>
    </citation>
    <scope>NUCLEOTIDE SEQUENCE</scope>
    <source>
        <strain evidence="3">ChiSjej2B20-17149</strain>
    </source>
</reference>
<dbReference type="RefSeq" id="WP_008437355.1">
    <property type="nucleotide sequence ID" value="NZ_BQIH01000006.1"/>
</dbReference>
<accession>A0A0R3BF93</accession>
<dbReference type="GeneID" id="61828738"/>
<dbReference type="OrthoDB" id="6997520at2"/>